<feature type="transmembrane region" description="Helical" evidence="2">
    <location>
        <begin position="21"/>
        <end position="42"/>
    </location>
</feature>
<evidence type="ECO:0000313" key="3">
    <source>
        <dbReference type="EMBL" id="TMS32625.1"/>
    </source>
</evidence>
<keyword evidence="2" id="KW-1133">Transmembrane helix</keyword>
<protein>
    <submittedName>
        <fullName evidence="3">Uncharacterized protein</fullName>
    </submittedName>
</protein>
<reference evidence="3 4" key="1">
    <citation type="journal article" date="2015" name="Genome Biol.">
        <title>Comparative genomics of Steinernema reveals deeply conserved gene regulatory networks.</title>
        <authorList>
            <person name="Dillman A.R."/>
            <person name="Macchietto M."/>
            <person name="Porter C.F."/>
            <person name="Rogers A."/>
            <person name="Williams B."/>
            <person name="Antoshechkin I."/>
            <person name="Lee M.M."/>
            <person name="Goodwin Z."/>
            <person name="Lu X."/>
            <person name="Lewis E.E."/>
            <person name="Goodrich-Blair H."/>
            <person name="Stock S.P."/>
            <person name="Adams B.J."/>
            <person name="Sternberg P.W."/>
            <person name="Mortazavi A."/>
        </authorList>
    </citation>
    <scope>NUCLEOTIDE SEQUENCE [LARGE SCALE GENOMIC DNA]</scope>
    <source>
        <strain evidence="3 4">ALL</strain>
    </source>
</reference>
<feature type="compositionally biased region" description="Basic residues" evidence="1">
    <location>
        <begin position="72"/>
        <end position="84"/>
    </location>
</feature>
<sequence length="132" mass="15438">MPALSKPPIPPSPRLPDVLDYVLILSLITIVILFLYTIGCTLRSELRRRQNLNGSTRLNHTRENACHSQCPHGRRRNRKNAKNAKRKLHYHMKHMNDPLYRLLQHRAYEWLPDRLVAPPPSPNSEGIRHLCR</sequence>
<accession>A0A4U8UKI9</accession>
<gene>
    <name evidence="3" type="ORF">L596_000442</name>
</gene>
<evidence type="ECO:0000313" key="4">
    <source>
        <dbReference type="Proteomes" id="UP000298663"/>
    </source>
</evidence>
<feature type="region of interest" description="Disordered" evidence="1">
    <location>
        <begin position="63"/>
        <end position="84"/>
    </location>
</feature>
<name>A0A4U8UKI9_STECR</name>
<proteinExistence type="predicted"/>
<dbReference type="EMBL" id="CM016762">
    <property type="protein sequence ID" value="TMS32625.1"/>
    <property type="molecule type" value="Genomic_DNA"/>
</dbReference>
<keyword evidence="2" id="KW-0812">Transmembrane</keyword>
<dbReference type="Proteomes" id="UP000298663">
    <property type="component" value="Chromosome X"/>
</dbReference>
<reference evidence="3 4" key="2">
    <citation type="journal article" date="2019" name="G3 (Bethesda)">
        <title>Hybrid Assembly of the Genome of the Entomopathogenic Nematode Steinernema carpocapsae Identifies the X-Chromosome.</title>
        <authorList>
            <person name="Serra L."/>
            <person name="Macchietto M."/>
            <person name="Macias-Munoz A."/>
            <person name="McGill C.J."/>
            <person name="Rodriguez I.M."/>
            <person name="Rodriguez B."/>
            <person name="Murad R."/>
            <person name="Mortazavi A."/>
        </authorList>
    </citation>
    <scope>NUCLEOTIDE SEQUENCE [LARGE SCALE GENOMIC DNA]</scope>
    <source>
        <strain evidence="3 4">ALL</strain>
    </source>
</reference>
<keyword evidence="4" id="KW-1185">Reference proteome</keyword>
<evidence type="ECO:0000256" key="1">
    <source>
        <dbReference type="SAM" id="MobiDB-lite"/>
    </source>
</evidence>
<evidence type="ECO:0000256" key="2">
    <source>
        <dbReference type="SAM" id="Phobius"/>
    </source>
</evidence>
<organism evidence="3 4">
    <name type="scientific">Steinernema carpocapsae</name>
    <name type="common">Entomopathogenic nematode</name>
    <dbReference type="NCBI Taxonomy" id="34508"/>
    <lineage>
        <taxon>Eukaryota</taxon>
        <taxon>Metazoa</taxon>
        <taxon>Ecdysozoa</taxon>
        <taxon>Nematoda</taxon>
        <taxon>Chromadorea</taxon>
        <taxon>Rhabditida</taxon>
        <taxon>Tylenchina</taxon>
        <taxon>Panagrolaimomorpha</taxon>
        <taxon>Strongyloidoidea</taxon>
        <taxon>Steinernematidae</taxon>
        <taxon>Steinernema</taxon>
    </lineage>
</organism>
<dbReference type="AlphaFoldDB" id="A0A4U8UKI9"/>
<comment type="caution">
    <text evidence="3">The sequence shown here is derived from an EMBL/GenBank/DDBJ whole genome shotgun (WGS) entry which is preliminary data.</text>
</comment>
<keyword evidence="2" id="KW-0472">Membrane</keyword>
<dbReference type="EMBL" id="AZBU02000001">
    <property type="protein sequence ID" value="TMS32625.1"/>
    <property type="molecule type" value="Genomic_DNA"/>
</dbReference>